<sequence>MQLETSFAEQVKLSEQKKQIVEQKLQSHQKQNQSQNKQNVKKFHHQTKSEQIITLECEIKNDELLSIQKNDYLQKDSQQQYNSKFSISLDHCVNHQNKKGKYRKLKDDNSMIFCSKCAIQMVSQGVNIVEVGAENLKQELNIFHTKIKDFIPKYQNLQQKLERKQQDLNLFYKNEKNKINNIFQQFYDFIQLHHQKHIEQVQKEEENNLLNYQKFLPDVQYNLSQCLKIENDISLNFDKIIQNIEFEAFHQILSQYEKCLFNYQENQAYLSNVYMPIKKMKNLDLLIFEEFKSKLDKWLSFKLQYDNLSTSLQKKGINQEVSIENSKKNLHQEKSEDKEIQEPENESLIEQNYQQKFFKESLNPNRIFEKINIEQNKFSTLQDFCKNQNQQSIVIETDRFNQISQQQQGQQFEYCNNNQQKENQEGSILIQNKDQILSQENKINVKIQQNNQKENINSHFQIKGCLNHRISRCSNNTRYSQASNQQEEFENLDENNSLYTTKIRQNMQRLTNQFNRYQSQDGINTKSSYNSMHFASISNHNNKSSINEKNNEIYRNHSNNYTQNRCKSQQKYQELLDKINQSHKKTNQIYSQVMKNIQQEEENTNQLIDKKQNNIFQDQNTQISQDAHDLLQRQQFSQNKKMYYNNNSMNDELIQNQDQNVQNLQQHDNKYQFQTLQQPKCYYLNQKEIINQQSDHKTNKTLSKQKKEHLIKYSPQKYLNVSKNQGSSEKKQSSSQKQTNNIYHQNNNNNHDLSQRKQNNNLFSFSNSLKKSNKKEIQVQNKDQKQEANQYSDEYQQDQETTLNNKIKQNNKQSLVVDPKNFQKYKNQKKNQSILTSQDLSFMSQQQESQKKYSNSKSNSNKLKKSLLKQYQQQQENMNNNINKNISNFPYVSNFQ</sequence>
<feature type="compositionally biased region" description="Low complexity" evidence="1">
    <location>
        <begin position="843"/>
        <end position="861"/>
    </location>
</feature>
<evidence type="ECO:0000313" key="3">
    <source>
        <dbReference type="Proteomes" id="UP000054937"/>
    </source>
</evidence>
<dbReference type="InParanoid" id="A0A0V0R9L7"/>
<feature type="region of interest" description="Disordered" evidence="1">
    <location>
        <begin position="842"/>
        <end position="863"/>
    </location>
</feature>
<proteinExistence type="predicted"/>
<dbReference type="EMBL" id="LDAU01000006">
    <property type="protein sequence ID" value="KRX11154.1"/>
    <property type="molecule type" value="Genomic_DNA"/>
</dbReference>
<evidence type="ECO:0000256" key="1">
    <source>
        <dbReference type="SAM" id="MobiDB-lite"/>
    </source>
</evidence>
<protein>
    <submittedName>
        <fullName evidence="2">Uncharacterized protein</fullName>
    </submittedName>
</protein>
<feature type="region of interest" description="Disordered" evidence="1">
    <location>
        <begin position="694"/>
        <end position="755"/>
    </location>
</feature>
<feature type="region of interest" description="Disordered" evidence="1">
    <location>
        <begin position="23"/>
        <end position="43"/>
    </location>
</feature>
<feature type="compositionally biased region" description="Basic and acidic residues" evidence="1">
    <location>
        <begin position="774"/>
        <end position="786"/>
    </location>
</feature>
<dbReference type="Proteomes" id="UP000054937">
    <property type="component" value="Unassembled WGS sequence"/>
</dbReference>
<keyword evidence="3" id="KW-1185">Reference proteome</keyword>
<comment type="caution">
    <text evidence="2">The sequence shown here is derived from an EMBL/GenBank/DDBJ whole genome shotgun (WGS) entry which is preliminary data.</text>
</comment>
<evidence type="ECO:0000313" key="2">
    <source>
        <dbReference type="EMBL" id="KRX11154.1"/>
    </source>
</evidence>
<feature type="compositionally biased region" description="Low complexity" evidence="1">
    <location>
        <begin position="23"/>
        <end position="38"/>
    </location>
</feature>
<accession>A0A0V0R9L7</accession>
<gene>
    <name evidence="2" type="ORF">PPERSA_10921</name>
</gene>
<feature type="region of interest" description="Disordered" evidence="1">
    <location>
        <begin position="772"/>
        <end position="799"/>
    </location>
</feature>
<reference evidence="2 3" key="1">
    <citation type="journal article" date="2015" name="Sci. Rep.">
        <title>Genome of the facultative scuticociliatosis pathogen Pseudocohnilembus persalinus provides insight into its virulence through horizontal gene transfer.</title>
        <authorList>
            <person name="Xiong J."/>
            <person name="Wang G."/>
            <person name="Cheng J."/>
            <person name="Tian M."/>
            <person name="Pan X."/>
            <person name="Warren A."/>
            <person name="Jiang C."/>
            <person name="Yuan D."/>
            <person name="Miao W."/>
        </authorList>
    </citation>
    <scope>NUCLEOTIDE SEQUENCE [LARGE SCALE GENOMIC DNA]</scope>
    <source>
        <strain evidence="2">36N120E</strain>
    </source>
</reference>
<dbReference type="AlphaFoldDB" id="A0A0V0R9L7"/>
<feature type="compositionally biased region" description="Low complexity" evidence="1">
    <location>
        <begin position="722"/>
        <end position="750"/>
    </location>
</feature>
<feature type="compositionally biased region" description="Polar residues" evidence="1">
    <location>
        <begin position="787"/>
        <end position="799"/>
    </location>
</feature>
<name>A0A0V0R9L7_PSEPJ</name>
<organism evidence="2 3">
    <name type="scientific">Pseudocohnilembus persalinus</name>
    <name type="common">Ciliate</name>
    <dbReference type="NCBI Taxonomy" id="266149"/>
    <lineage>
        <taxon>Eukaryota</taxon>
        <taxon>Sar</taxon>
        <taxon>Alveolata</taxon>
        <taxon>Ciliophora</taxon>
        <taxon>Intramacronucleata</taxon>
        <taxon>Oligohymenophorea</taxon>
        <taxon>Scuticociliatia</taxon>
        <taxon>Philasterida</taxon>
        <taxon>Pseudocohnilembidae</taxon>
        <taxon>Pseudocohnilembus</taxon>
    </lineage>
</organism>
<dbReference type="OrthoDB" id="287624at2759"/>